<feature type="transmembrane region" description="Helical" evidence="1">
    <location>
        <begin position="55"/>
        <end position="85"/>
    </location>
</feature>
<dbReference type="Proteomes" id="UP001237011">
    <property type="component" value="Chromosome"/>
</dbReference>
<gene>
    <name evidence="2" type="ORF">Q8852_03640</name>
</gene>
<protein>
    <submittedName>
        <fullName evidence="2">Uncharacterized protein</fullName>
    </submittedName>
</protein>
<reference evidence="2" key="1">
    <citation type="submission" date="2023-08" db="EMBL/GenBank/DDBJ databases">
        <title>Complete genome sequence of Mycoplasma seminis 2200.</title>
        <authorList>
            <person name="Spergser J."/>
        </authorList>
    </citation>
    <scope>NUCLEOTIDE SEQUENCE [LARGE SCALE GENOMIC DNA]</scope>
    <source>
        <strain evidence="2">2200</strain>
    </source>
</reference>
<feature type="transmembrane region" description="Helical" evidence="1">
    <location>
        <begin position="12"/>
        <end position="35"/>
    </location>
</feature>
<dbReference type="PROSITE" id="PS51257">
    <property type="entry name" value="PROKAR_LIPOPROTEIN"/>
    <property type="match status" value="1"/>
</dbReference>
<accession>A0ABY9H9X0</accession>
<evidence type="ECO:0000313" key="2">
    <source>
        <dbReference type="EMBL" id="WLP85387.1"/>
    </source>
</evidence>
<feature type="transmembrane region" description="Helical" evidence="1">
    <location>
        <begin position="97"/>
        <end position="121"/>
    </location>
</feature>
<dbReference type="RefSeq" id="WP_305937823.1">
    <property type="nucleotide sequence ID" value="NZ_CP132191.1"/>
</dbReference>
<proteinExistence type="predicted"/>
<keyword evidence="1" id="KW-0812">Transmembrane</keyword>
<evidence type="ECO:0000256" key="1">
    <source>
        <dbReference type="SAM" id="Phobius"/>
    </source>
</evidence>
<sequence length="145" mass="15394">MNKNVQKITTAMNMWIAAIVLACIEVLIYVIFAAVTISSVSTSAVSGTPGTGASLIFLAFVWIIGIAIFVVGILALVFTALAATIECNDPNYLSARTLMWVGFGLTFITGPIGAIIALVGLSQAKRIFNNPEVVVVVEEKEESKE</sequence>
<dbReference type="EMBL" id="CP132191">
    <property type="protein sequence ID" value="WLP85387.1"/>
    <property type="molecule type" value="Genomic_DNA"/>
</dbReference>
<name>A0ABY9H9X0_9MOLU</name>
<organism evidence="2 3">
    <name type="scientific">Mycoplasma seminis</name>
    <dbReference type="NCBI Taxonomy" id="512749"/>
    <lineage>
        <taxon>Bacteria</taxon>
        <taxon>Bacillati</taxon>
        <taxon>Mycoplasmatota</taxon>
        <taxon>Mollicutes</taxon>
        <taxon>Mycoplasmataceae</taxon>
        <taxon>Mycoplasma</taxon>
    </lineage>
</organism>
<keyword evidence="3" id="KW-1185">Reference proteome</keyword>
<keyword evidence="1" id="KW-1133">Transmembrane helix</keyword>
<keyword evidence="1" id="KW-0472">Membrane</keyword>
<evidence type="ECO:0000313" key="3">
    <source>
        <dbReference type="Proteomes" id="UP001237011"/>
    </source>
</evidence>